<dbReference type="GO" id="GO:0140097">
    <property type="term" value="F:catalytic activity, acting on DNA"/>
    <property type="evidence" value="ECO:0007669"/>
    <property type="project" value="UniProtKB-ARBA"/>
</dbReference>
<dbReference type="SMART" id="SM00487">
    <property type="entry name" value="DEXDc"/>
    <property type="match status" value="1"/>
</dbReference>
<evidence type="ECO:0000256" key="2">
    <source>
        <dbReference type="ARBA" id="ARBA00022763"/>
    </source>
</evidence>
<dbReference type="GO" id="GO:0004386">
    <property type="term" value="F:helicase activity"/>
    <property type="evidence" value="ECO:0007669"/>
    <property type="project" value="UniProtKB-KW"/>
</dbReference>
<dbReference type="InterPro" id="IPR014001">
    <property type="entry name" value="Helicase_ATP-bd"/>
</dbReference>
<evidence type="ECO:0000256" key="5">
    <source>
        <dbReference type="ARBA" id="ARBA00022840"/>
    </source>
</evidence>
<dbReference type="PANTHER" id="PTHR47962:SF5">
    <property type="entry name" value="ATP-DEPENDENT HELICASE LHR-RELATED"/>
    <property type="match status" value="1"/>
</dbReference>
<evidence type="ECO:0000256" key="6">
    <source>
        <dbReference type="ARBA" id="ARBA00023125"/>
    </source>
</evidence>
<comment type="caution">
    <text evidence="12">The sequence shown here is derived from an EMBL/GenBank/DDBJ whole genome shotgun (WGS) entry which is preliminary data.</text>
</comment>
<evidence type="ECO:0000259" key="10">
    <source>
        <dbReference type="PROSITE" id="PS51192"/>
    </source>
</evidence>
<dbReference type="InterPro" id="IPR017170">
    <property type="entry name" value="Lhr-like"/>
</dbReference>
<keyword evidence="3" id="KW-0378">Hydrolase</keyword>
<keyword evidence="4 12" id="KW-0347">Helicase</keyword>
<keyword evidence="5" id="KW-0067">ATP-binding</keyword>
<name>A0A7C2US06_9CREN</name>
<dbReference type="PIRSF" id="PIRSF037307">
    <property type="entry name" value="Lhr-like_helic_prd"/>
    <property type="match status" value="1"/>
</dbReference>
<evidence type="ECO:0000313" key="12">
    <source>
        <dbReference type="EMBL" id="HEU98056.1"/>
    </source>
</evidence>
<evidence type="ECO:0000259" key="11">
    <source>
        <dbReference type="PROSITE" id="PS51194"/>
    </source>
</evidence>
<evidence type="ECO:0000256" key="7">
    <source>
        <dbReference type="ARBA" id="ARBA00023204"/>
    </source>
</evidence>
<dbReference type="InterPro" id="IPR045628">
    <property type="entry name" value="Lhr_WH_dom"/>
</dbReference>
<dbReference type="GO" id="GO:0003677">
    <property type="term" value="F:DNA binding"/>
    <property type="evidence" value="ECO:0007669"/>
    <property type="project" value="UniProtKB-KW"/>
</dbReference>
<keyword evidence="2" id="KW-0227">DNA damage</keyword>
<keyword evidence="7" id="KW-0234">DNA repair</keyword>
<proteinExistence type="inferred from homology"/>
<dbReference type="SUPFAM" id="SSF52540">
    <property type="entry name" value="P-loop containing nucleoside triphosphate hydrolases"/>
    <property type="match status" value="1"/>
</dbReference>
<feature type="domain" description="Helicase ATP-binding" evidence="10">
    <location>
        <begin position="35"/>
        <end position="213"/>
    </location>
</feature>
<dbReference type="InterPro" id="IPR011545">
    <property type="entry name" value="DEAD/DEAH_box_helicase_dom"/>
</dbReference>
<feature type="domain" description="Helicase C-terminal" evidence="11">
    <location>
        <begin position="247"/>
        <end position="394"/>
    </location>
</feature>
<dbReference type="InterPro" id="IPR013701">
    <property type="entry name" value="Lhr-like_DEAD/DEAH_assoc"/>
</dbReference>
<keyword evidence="8" id="KW-0413">Isomerase</keyword>
<dbReference type="AlphaFoldDB" id="A0A7C2US06"/>
<dbReference type="Pfam" id="PF19306">
    <property type="entry name" value="WHD_Lhr"/>
    <property type="match status" value="1"/>
</dbReference>
<dbReference type="Pfam" id="PF08494">
    <property type="entry name" value="DEAD_assoc"/>
    <property type="match status" value="1"/>
</dbReference>
<protein>
    <submittedName>
        <fullName evidence="12">DEAD/DEAH box helicase</fullName>
    </submittedName>
</protein>
<dbReference type="PROSITE" id="PS51194">
    <property type="entry name" value="HELICASE_CTER"/>
    <property type="match status" value="1"/>
</dbReference>
<evidence type="ECO:0000256" key="3">
    <source>
        <dbReference type="ARBA" id="ARBA00022801"/>
    </source>
</evidence>
<sequence length="932" mass="105233">MLRGSEAFQLLHPTLLNVIQKYGYLSPTPVQRKAIRAILEGRNTIISAPTGSGKTEAALFPIFSKMLGETGWTGVPYMVYITPTRALNRDIFIRMREISTEVGLRSIVRHGDSSRRERRDFNEGNYHWFITTPESFSMLITHPASRDLLKGIRWVVVDEVHELIDSERGSSLSLSLERLRRKSGSFQFIAISATIPKVELVKKLFSCPDCVWIKDDSKKSINIEVHSIPIEDNEGQNEDRIKYIILTLRKIIESSRNAIIFTNTRDTAEFLTYKFRELGYNDLEVHHGSLSTEMRTNVERGLKNGSLKGVIATSSLELGIDIGSVDLVVQYGSPRQVLRLAQRVGRSGHTLGRESRGVIFSPNDLFDMLESLVIARRTVSGKFEDLSLPSEPLDVLLHQVVGIILGGEARTAEGILEIIQKSYPFRNTSKETVEKVLEFASAIGLLRITEKKEVLPGRRSRGYYFSTTMIPDTRKIDVYTVAGERVGTLDAEFVFSKLEEESTFILSGREWRVVSIEDDKLVVEEVEEHRGLPPSWLGDLIPVSRWVAREAIALLRRICFGESIEKVRADYPAITDTVYDNVKKVCRDHMNDFLVPHHEHVILEEGESILVIHVALGTKGNFALSSLLSKYIASHLGKRVQIQSDAYKLFIDTSAGLDIKDIESSLYALASFSDFELEEMLRDSLKNSNAFNYRMIQVARKMGALGENYSLKDSKKILRYYRDTVIGEEALREIIFEKTELSSVLSLLTGLRNGRIKIHKQPKKGLSPITIHSTRGEMPISYSFEAIPQEIGIRVLEKRIMEKEVILKCLSCGHETRRKVKDLPDSIICEKCGSKAIAPIPLGNAVFLNAVRAGLSGKRLQGKDREYFEDAVRRANLVISHGKIAVIALTPYGVGPKAASRALSKLKLGWNEFLKALYDEERNFIKNRKYWD</sequence>
<evidence type="ECO:0000256" key="4">
    <source>
        <dbReference type="ARBA" id="ARBA00022806"/>
    </source>
</evidence>
<dbReference type="PROSITE" id="PS51192">
    <property type="entry name" value="HELICASE_ATP_BIND_1"/>
    <property type="match status" value="1"/>
</dbReference>
<comment type="similarity">
    <text evidence="9">Belongs to the Lhr helicase family. Lhr-Core subfamily.</text>
</comment>
<dbReference type="Pfam" id="PF00271">
    <property type="entry name" value="Helicase_C"/>
    <property type="match status" value="1"/>
</dbReference>
<dbReference type="SMART" id="SM00490">
    <property type="entry name" value="HELICc"/>
    <property type="match status" value="1"/>
</dbReference>
<evidence type="ECO:0000256" key="1">
    <source>
        <dbReference type="ARBA" id="ARBA00022741"/>
    </source>
</evidence>
<dbReference type="PANTHER" id="PTHR47962">
    <property type="entry name" value="ATP-DEPENDENT HELICASE LHR-RELATED-RELATED"/>
    <property type="match status" value="1"/>
</dbReference>
<accession>A0A7C2US06</accession>
<keyword evidence="6" id="KW-0238">DNA-binding</keyword>
<dbReference type="GO" id="GO:0005524">
    <property type="term" value="F:ATP binding"/>
    <property type="evidence" value="ECO:0007669"/>
    <property type="project" value="UniProtKB-KW"/>
</dbReference>
<dbReference type="InterPro" id="IPR027417">
    <property type="entry name" value="P-loop_NTPase"/>
</dbReference>
<evidence type="ECO:0000256" key="8">
    <source>
        <dbReference type="ARBA" id="ARBA00023235"/>
    </source>
</evidence>
<organism evidence="12">
    <name type="scientific">Fervidicoccus fontis</name>
    <dbReference type="NCBI Taxonomy" id="683846"/>
    <lineage>
        <taxon>Archaea</taxon>
        <taxon>Thermoproteota</taxon>
        <taxon>Thermoprotei</taxon>
        <taxon>Fervidicoccales</taxon>
        <taxon>Fervidicoccaceae</taxon>
        <taxon>Fervidicoccus</taxon>
    </lineage>
</organism>
<dbReference type="Pfam" id="PF00270">
    <property type="entry name" value="DEAD"/>
    <property type="match status" value="1"/>
</dbReference>
<keyword evidence="1" id="KW-0547">Nucleotide-binding</keyword>
<gene>
    <name evidence="12" type="ORF">ENO36_04305</name>
</gene>
<dbReference type="InterPro" id="IPR001650">
    <property type="entry name" value="Helicase_C-like"/>
</dbReference>
<evidence type="ECO:0000256" key="9">
    <source>
        <dbReference type="ARBA" id="ARBA00093467"/>
    </source>
</evidence>
<dbReference type="Gene3D" id="3.40.50.300">
    <property type="entry name" value="P-loop containing nucleotide triphosphate hydrolases"/>
    <property type="match status" value="2"/>
</dbReference>
<dbReference type="Proteomes" id="UP000885664">
    <property type="component" value="Unassembled WGS sequence"/>
</dbReference>
<reference evidence="12" key="1">
    <citation type="journal article" date="2020" name="mSystems">
        <title>Genome- and Community-Level Interaction Insights into Carbon Utilization and Element Cycling Functions of Hydrothermarchaeota in Hydrothermal Sediment.</title>
        <authorList>
            <person name="Zhou Z."/>
            <person name="Liu Y."/>
            <person name="Xu W."/>
            <person name="Pan J."/>
            <person name="Luo Z.H."/>
            <person name="Li M."/>
        </authorList>
    </citation>
    <scope>NUCLEOTIDE SEQUENCE [LARGE SCALE GENOMIC DNA]</scope>
    <source>
        <strain evidence="12">SpSt-1259</strain>
    </source>
</reference>
<dbReference type="GO" id="GO:0006281">
    <property type="term" value="P:DNA repair"/>
    <property type="evidence" value="ECO:0007669"/>
    <property type="project" value="UniProtKB-KW"/>
</dbReference>
<dbReference type="GO" id="GO:0016887">
    <property type="term" value="F:ATP hydrolysis activity"/>
    <property type="evidence" value="ECO:0007669"/>
    <property type="project" value="TreeGrafter"/>
</dbReference>
<dbReference type="InterPro" id="IPR052511">
    <property type="entry name" value="ATP-dep_Helicase"/>
</dbReference>
<dbReference type="EMBL" id="DSFE01000094">
    <property type="protein sequence ID" value="HEU98056.1"/>
    <property type="molecule type" value="Genomic_DNA"/>
</dbReference>